<keyword evidence="6 15" id="KW-0479">Metal-binding</keyword>
<keyword evidence="4 14" id="KW-0679">Respiratory chain</keyword>
<evidence type="ECO:0000256" key="6">
    <source>
        <dbReference type="ARBA" id="ARBA00022723"/>
    </source>
</evidence>
<evidence type="ECO:0000313" key="20">
    <source>
        <dbReference type="EMBL" id="RZU77303.1"/>
    </source>
</evidence>
<keyword evidence="21" id="KW-1185">Reference proteome</keyword>
<dbReference type="RefSeq" id="WP_130338579.1">
    <property type="nucleotide sequence ID" value="NZ_SHLD01000001.1"/>
</dbReference>
<dbReference type="PANTHER" id="PTHR22888">
    <property type="entry name" value="CYTOCHROME C OXIDASE, SUBUNIT II"/>
    <property type="match status" value="1"/>
</dbReference>
<name>A0A4Q8BIS4_9ACTN</name>
<evidence type="ECO:0000256" key="13">
    <source>
        <dbReference type="ARBA" id="ARBA00047816"/>
    </source>
</evidence>
<dbReference type="Gene3D" id="2.60.40.420">
    <property type="entry name" value="Cupredoxins - blue copper proteins"/>
    <property type="match status" value="1"/>
</dbReference>
<evidence type="ECO:0000256" key="10">
    <source>
        <dbReference type="ARBA" id="ARBA00023008"/>
    </source>
</evidence>
<evidence type="ECO:0000256" key="11">
    <source>
        <dbReference type="ARBA" id="ARBA00023136"/>
    </source>
</evidence>
<keyword evidence="7" id="KW-1278">Translocase</keyword>
<keyword evidence="11 17" id="KW-0472">Membrane</keyword>
<comment type="caution">
    <text evidence="20">The sequence shown here is derived from an EMBL/GenBank/DDBJ whole genome shotgun (WGS) entry which is preliminary data.</text>
</comment>
<dbReference type="EMBL" id="SHLD01000001">
    <property type="protein sequence ID" value="RZU77303.1"/>
    <property type="molecule type" value="Genomic_DNA"/>
</dbReference>
<dbReference type="GO" id="GO:0004129">
    <property type="term" value="F:cytochrome-c oxidase activity"/>
    <property type="evidence" value="ECO:0007669"/>
    <property type="project" value="UniProtKB-EC"/>
</dbReference>
<keyword evidence="9 17" id="KW-1133">Transmembrane helix</keyword>
<feature type="transmembrane region" description="Helical" evidence="17">
    <location>
        <begin position="32"/>
        <end position="55"/>
    </location>
</feature>
<evidence type="ECO:0000256" key="12">
    <source>
        <dbReference type="ARBA" id="ARBA00024688"/>
    </source>
</evidence>
<evidence type="ECO:0000256" key="2">
    <source>
        <dbReference type="ARBA" id="ARBA00007866"/>
    </source>
</evidence>
<dbReference type="AlphaFoldDB" id="A0A4Q8BIS4"/>
<dbReference type="InterPro" id="IPR014222">
    <property type="entry name" value="Cyt_c_oxidase_su2"/>
</dbReference>
<dbReference type="GO" id="GO:0005886">
    <property type="term" value="C:plasma membrane"/>
    <property type="evidence" value="ECO:0007669"/>
    <property type="project" value="UniProtKB-SubCell"/>
</dbReference>
<evidence type="ECO:0000259" key="18">
    <source>
        <dbReference type="PROSITE" id="PS50857"/>
    </source>
</evidence>
<evidence type="ECO:0000256" key="14">
    <source>
        <dbReference type="RuleBase" id="RU000456"/>
    </source>
</evidence>
<feature type="domain" description="Cytochrome oxidase subunit II transmembrane region profile" evidence="19">
    <location>
        <begin position="52"/>
        <end position="148"/>
    </location>
</feature>
<evidence type="ECO:0000256" key="4">
    <source>
        <dbReference type="ARBA" id="ARBA00022660"/>
    </source>
</evidence>
<evidence type="ECO:0000256" key="3">
    <source>
        <dbReference type="ARBA" id="ARBA00022448"/>
    </source>
</evidence>
<comment type="subcellular location">
    <subcellularLocation>
        <location evidence="14">Cell membrane</location>
        <topology evidence="14">Multi-pass membrane protein</topology>
    </subcellularLocation>
    <subcellularLocation>
        <location evidence="1">Membrane</location>
        <topology evidence="1">Multi-pass membrane protein</topology>
    </subcellularLocation>
</comment>
<dbReference type="InterPro" id="IPR011759">
    <property type="entry name" value="Cyt_c_oxidase_su2_TM_dom"/>
</dbReference>
<keyword evidence="5 14" id="KW-0812">Transmembrane</keyword>
<evidence type="ECO:0000256" key="1">
    <source>
        <dbReference type="ARBA" id="ARBA00004141"/>
    </source>
</evidence>
<evidence type="ECO:0000259" key="19">
    <source>
        <dbReference type="PROSITE" id="PS50999"/>
    </source>
</evidence>
<feature type="region of interest" description="Disordered" evidence="16">
    <location>
        <begin position="291"/>
        <end position="323"/>
    </location>
</feature>
<evidence type="ECO:0000256" key="7">
    <source>
        <dbReference type="ARBA" id="ARBA00022967"/>
    </source>
</evidence>
<dbReference type="InterPro" id="IPR001505">
    <property type="entry name" value="Copper_CuA"/>
</dbReference>
<sequence>MVARSSEVRPTAVRHSASPGAGGRRRRGAGRLAGLGLGGAALLVLLTGCDVGKTFGGFGWPEGGISPESHRMYDLWIASCIAALAVGVFVWGLIFWCVIRYRKRGNELPVQTRYNMPMEFLYTIAPILIVSVLFYYTAIVQTDVDRTTKNPDVTVEVVAFKWNWQFNYRDGQGRDANTVASVLGTSEVIPVLVLPSGKSIRFEEQSRDVIHSFWVPELLFKRDVMPGNIRNVFQVSSLDQEGAYVGRCAELCGSYHAFMNFELRVVSPEKYEQFLAAKKAGKSTQEALKAIGEPEFATKTEPFNTRRDKNNFNPDSAPVGAGS</sequence>
<dbReference type="InterPro" id="IPR036257">
    <property type="entry name" value="Cyt_c_oxidase_su2_TM_sf"/>
</dbReference>
<dbReference type="InterPro" id="IPR008972">
    <property type="entry name" value="Cupredoxin"/>
</dbReference>
<keyword evidence="10 15" id="KW-0186">Copper</keyword>
<dbReference type="PRINTS" id="PR01166">
    <property type="entry name" value="CYCOXIDASEII"/>
</dbReference>
<dbReference type="PROSITE" id="PS50999">
    <property type="entry name" value="COX2_TM"/>
    <property type="match status" value="1"/>
</dbReference>
<comment type="function">
    <text evidence="12 15">Subunits I and II form the functional core of the enzyme complex. Electrons originating in cytochrome c are transferred via heme a and Cu(A) to the binuclear center formed by heme a3 and Cu(B).</text>
</comment>
<organism evidence="20 21">
    <name type="scientific">Micromonospora kangleipakensis</name>
    <dbReference type="NCBI Taxonomy" id="1077942"/>
    <lineage>
        <taxon>Bacteria</taxon>
        <taxon>Bacillati</taxon>
        <taxon>Actinomycetota</taxon>
        <taxon>Actinomycetes</taxon>
        <taxon>Micromonosporales</taxon>
        <taxon>Micromonosporaceae</taxon>
        <taxon>Micromonospora</taxon>
    </lineage>
</organism>
<evidence type="ECO:0000256" key="16">
    <source>
        <dbReference type="SAM" id="MobiDB-lite"/>
    </source>
</evidence>
<dbReference type="Pfam" id="PF00116">
    <property type="entry name" value="COX2"/>
    <property type="match status" value="1"/>
</dbReference>
<dbReference type="OrthoDB" id="9781261at2"/>
<proteinExistence type="inferred from homology"/>
<accession>A0A4Q8BIS4</accession>
<dbReference type="Proteomes" id="UP000294114">
    <property type="component" value="Unassembled WGS sequence"/>
</dbReference>
<dbReference type="InterPro" id="IPR045187">
    <property type="entry name" value="CcO_II"/>
</dbReference>
<protein>
    <recommendedName>
        <fullName evidence="15">Cytochrome c oxidase subunit 2</fullName>
        <ecNumber evidence="15">7.1.1.9</ecNumber>
    </recommendedName>
</protein>
<comment type="catalytic activity">
    <reaction evidence="13 15">
        <text>4 Fe(II)-[cytochrome c] + O2 + 8 H(+)(in) = 4 Fe(III)-[cytochrome c] + 2 H2O + 4 H(+)(out)</text>
        <dbReference type="Rhea" id="RHEA:11436"/>
        <dbReference type="Rhea" id="RHEA-COMP:10350"/>
        <dbReference type="Rhea" id="RHEA-COMP:14399"/>
        <dbReference type="ChEBI" id="CHEBI:15377"/>
        <dbReference type="ChEBI" id="CHEBI:15378"/>
        <dbReference type="ChEBI" id="CHEBI:15379"/>
        <dbReference type="ChEBI" id="CHEBI:29033"/>
        <dbReference type="ChEBI" id="CHEBI:29034"/>
        <dbReference type="EC" id="7.1.1.9"/>
    </reaction>
</comment>
<evidence type="ECO:0000256" key="15">
    <source>
        <dbReference type="RuleBase" id="RU004024"/>
    </source>
</evidence>
<comment type="cofactor">
    <cofactor evidence="15">
        <name>Cu cation</name>
        <dbReference type="ChEBI" id="CHEBI:23378"/>
    </cofactor>
    <text evidence="15">Binds a copper A center.</text>
</comment>
<gene>
    <name evidence="20" type="ORF">EV384_6020</name>
</gene>
<feature type="region of interest" description="Disordered" evidence="16">
    <location>
        <begin position="1"/>
        <end position="26"/>
    </location>
</feature>
<dbReference type="PROSITE" id="PS00078">
    <property type="entry name" value="COX2"/>
    <property type="match status" value="1"/>
</dbReference>
<dbReference type="GO" id="GO:0016491">
    <property type="term" value="F:oxidoreductase activity"/>
    <property type="evidence" value="ECO:0007669"/>
    <property type="project" value="InterPro"/>
</dbReference>
<keyword evidence="8 14" id="KW-0249">Electron transport</keyword>
<evidence type="ECO:0000256" key="8">
    <source>
        <dbReference type="ARBA" id="ARBA00022982"/>
    </source>
</evidence>
<dbReference type="Pfam" id="PF02790">
    <property type="entry name" value="COX2_TM"/>
    <property type="match status" value="1"/>
</dbReference>
<dbReference type="EC" id="7.1.1.9" evidence="15"/>
<dbReference type="Gene3D" id="1.10.287.90">
    <property type="match status" value="1"/>
</dbReference>
<dbReference type="PROSITE" id="PS50857">
    <property type="entry name" value="COX2_CUA"/>
    <property type="match status" value="1"/>
</dbReference>
<evidence type="ECO:0000256" key="5">
    <source>
        <dbReference type="ARBA" id="ARBA00022692"/>
    </source>
</evidence>
<dbReference type="SUPFAM" id="SSF81464">
    <property type="entry name" value="Cytochrome c oxidase subunit II-like, transmembrane region"/>
    <property type="match status" value="1"/>
</dbReference>
<dbReference type="GO" id="GO:0005507">
    <property type="term" value="F:copper ion binding"/>
    <property type="evidence" value="ECO:0007669"/>
    <property type="project" value="InterPro"/>
</dbReference>
<evidence type="ECO:0000313" key="21">
    <source>
        <dbReference type="Proteomes" id="UP000294114"/>
    </source>
</evidence>
<dbReference type="GO" id="GO:0042773">
    <property type="term" value="P:ATP synthesis coupled electron transport"/>
    <property type="evidence" value="ECO:0007669"/>
    <property type="project" value="TreeGrafter"/>
</dbReference>
<evidence type="ECO:0000256" key="9">
    <source>
        <dbReference type="ARBA" id="ARBA00022989"/>
    </source>
</evidence>
<dbReference type="SUPFAM" id="SSF49503">
    <property type="entry name" value="Cupredoxins"/>
    <property type="match status" value="1"/>
</dbReference>
<comment type="similarity">
    <text evidence="2 14">Belongs to the cytochrome c oxidase subunit 2 family.</text>
</comment>
<feature type="transmembrane region" description="Helical" evidence="17">
    <location>
        <begin position="75"/>
        <end position="99"/>
    </location>
</feature>
<dbReference type="NCBIfam" id="TIGR02866">
    <property type="entry name" value="CoxB"/>
    <property type="match status" value="1"/>
</dbReference>
<evidence type="ECO:0000256" key="17">
    <source>
        <dbReference type="SAM" id="Phobius"/>
    </source>
</evidence>
<feature type="domain" description="Cytochrome oxidase subunit II copper A binding" evidence="18">
    <location>
        <begin position="150"/>
        <end position="277"/>
    </location>
</feature>
<reference evidence="20 21" key="1">
    <citation type="submission" date="2019-02" db="EMBL/GenBank/DDBJ databases">
        <title>Sequencing the genomes of 1000 actinobacteria strains.</title>
        <authorList>
            <person name="Klenk H.-P."/>
        </authorList>
    </citation>
    <scope>NUCLEOTIDE SEQUENCE [LARGE SCALE GENOMIC DNA]</scope>
    <source>
        <strain evidence="20 21">DSM 45612</strain>
    </source>
</reference>
<feature type="transmembrane region" description="Helical" evidence="17">
    <location>
        <begin position="120"/>
        <end position="139"/>
    </location>
</feature>
<dbReference type="PANTHER" id="PTHR22888:SF9">
    <property type="entry name" value="CYTOCHROME C OXIDASE SUBUNIT 2"/>
    <property type="match status" value="1"/>
</dbReference>
<keyword evidence="3 14" id="KW-0813">Transport</keyword>
<dbReference type="InterPro" id="IPR002429">
    <property type="entry name" value="CcO_II-like_C"/>
</dbReference>